<organism evidence="1 2">
    <name type="scientific">Xanthomonas albilineans (strain GPE PC73 / CFBP 7063)</name>
    <dbReference type="NCBI Taxonomy" id="380358"/>
    <lineage>
        <taxon>Bacteria</taxon>
        <taxon>Pseudomonadati</taxon>
        <taxon>Pseudomonadota</taxon>
        <taxon>Gammaproteobacteria</taxon>
        <taxon>Lysobacterales</taxon>
        <taxon>Lysobacteraceae</taxon>
        <taxon>Xanthomonas</taxon>
    </lineage>
</organism>
<dbReference type="Proteomes" id="UP000001890">
    <property type="component" value="Chromosome"/>
</dbReference>
<dbReference type="eggNOG" id="ENOG502ZIZ8">
    <property type="taxonomic scope" value="Bacteria"/>
</dbReference>
<gene>
    <name evidence="1" type="ordered locus">XALc_1625</name>
</gene>
<dbReference type="AlphaFoldDB" id="D2UDS5"/>
<evidence type="ECO:0000313" key="2">
    <source>
        <dbReference type="Proteomes" id="UP000001890"/>
    </source>
</evidence>
<dbReference type="KEGG" id="xal:XALC_1625"/>
<keyword evidence="2" id="KW-1185">Reference proteome</keyword>
<sequence>MHSMSVTFDSNVWESIVVQDKLEVHHSANSLRAIRDAIESKRIAPYILDSVVTLESLRKSHRKDFLGGIKIISRRQKEQVNFENGVNQIEITCNIISDYSHFPSLHPKLEDALGKARKLGFLFINVPRIAAMRLPYEWYKPQEATDSELSERLDRTFKAVESIESLGLGGYQIQALGANIIKNNPSQRLQPYMIAAAEYAEEKELSDAVAEWVDGDAIAAHYGHGNDVFCTLDFGRNAGFKSVLHASRRDWLRESLGVLIATPDELANIIEGTSR</sequence>
<name>D2UDS5_XANAP</name>
<proteinExistence type="predicted"/>
<protein>
    <submittedName>
        <fullName evidence="1">Uncharacterized protein</fullName>
    </submittedName>
</protein>
<reference evidence="1 2" key="1">
    <citation type="journal article" date="2009" name="BMC Genomics">
        <title>The complete genome sequence of Xanthomonas albilineans provides new insights into the reductive genome evolution of the xylem-limited Xanthomonadaceae.</title>
        <authorList>
            <person name="Pieretti I."/>
            <person name="Royer M."/>
            <person name="Barbe V."/>
            <person name="Carrere S."/>
            <person name="Koebnik R."/>
            <person name="Cociancich S."/>
            <person name="Couloux A."/>
            <person name="Darrasse A."/>
            <person name="Gouzy J."/>
            <person name="Jacques M.A."/>
            <person name="Lauber E."/>
            <person name="Manceau C."/>
            <person name="Mangenot S."/>
            <person name="Poussier S."/>
            <person name="Segurens B."/>
            <person name="Szurek B."/>
            <person name="Verdier V."/>
            <person name="Arlat M."/>
            <person name="Rott P."/>
        </authorList>
    </citation>
    <scope>NUCLEOTIDE SEQUENCE [LARGE SCALE GENOMIC DNA]</scope>
    <source>
        <strain evidence="2">GPE PC73 / CFBP 7063</strain>
    </source>
</reference>
<dbReference type="EMBL" id="FP565176">
    <property type="protein sequence ID" value="CBA16124.1"/>
    <property type="molecule type" value="Genomic_DNA"/>
</dbReference>
<dbReference type="OrthoDB" id="1550836at2"/>
<evidence type="ECO:0000313" key="1">
    <source>
        <dbReference type="EMBL" id="CBA16124.1"/>
    </source>
</evidence>
<accession>D2UDS5</accession>